<keyword evidence="6 7" id="KW-0472">Membrane</keyword>
<evidence type="ECO:0000256" key="4">
    <source>
        <dbReference type="ARBA" id="ARBA00022824"/>
    </source>
</evidence>
<feature type="chain" id="PRO_5044272842" description="Ribophorin II C-terminal domain-containing protein" evidence="8">
    <location>
        <begin position="25"/>
        <end position="290"/>
    </location>
</feature>
<dbReference type="OrthoDB" id="432292at2759"/>
<evidence type="ECO:0000256" key="8">
    <source>
        <dbReference type="SAM" id="SignalP"/>
    </source>
</evidence>
<dbReference type="GeneID" id="25331807"/>
<feature type="transmembrane region" description="Helical" evidence="7">
    <location>
        <begin position="193"/>
        <end position="215"/>
    </location>
</feature>
<dbReference type="Pfam" id="PF25147">
    <property type="entry name" value="Ribophorin_II_C"/>
    <property type="match status" value="1"/>
</dbReference>
<gene>
    <name evidence="10" type="ORF">PV05_09899</name>
</gene>
<sequence length="290" mass="30915">MRLQGLLSQAFLLVSALTSTSVAASWTFTDGSVNVVAKGAGVGGGLKEQLLPSKALSKPVTIGAADTLKVTLTVQDGKTAKRPHQAFLLLQDSSKKLDISYPFSVKESGKAKVELTHKDLPAQFLRSSSPLSASIVIASFGSSAGYNSEAFPLTIELDPNIPIPVAEKPVRYGKLPEIHHIFRSDPKSPNITISSFFLLAVVATFSPLFGAWAYLGGNINHISKAMSDAPLSHALFVGSIIGIEGVFFLYYTVWNLFQTLPVLAALGVVAFLFGSRALTEVQGRRLAGLR</sequence>
<keyword evidence="3 8" id="KW-0732">Signal</keyword>
<proteinExistence type="predicted"/>
<evidence type="ECO:0000256" key="3">
    <source>
        <dbReference type="ARBA" id="ARBA00022729"/>
    </source>
</evidence>
<evidence type="ECO:0000256" key="2">
    <source>
        <dbReference type="ARBA" id="ARBA00022692"/>
    </source>
</evidence>
<evidence type="ECO:0000256" key="7">
    <source>
        <dbReference type="SAM" id="Phobius"/>
    </source>
</evidence>
<dbReference type="InterPro" id="IPR056790">
    <property type="entry name" value="Ribophorin_II_C"/>
</dbReference>
<feature type="transmembrane region" description="Helical" evidence="7">
    <location>
        <begin position="235"/>
        <end position="254"/>
    </location>
</feature>
<keyword evidence="4" id="KW-0256">Endoplasmic reticulum</keyword>
<evidence type="ECO:0000259" key="9">
    <source>
        <dbReference type="Pfam" id="PF25147"/>
    </source>
</evidence>
<comment type="subcellular location">
    <subcellularLocation>
        <location evidence="1">Endoplasmic reticulum membrane</location>
        <topology evidence="1">Multi-pass membrane protein</topology>
    </subcellularLocation>
</comment>
<dbReference type="STRING" id="348802.A0A0D2BG12"/>
<evidence type="ECO:0000256" key="5">
    <source>
        <dbReference type="ARBA" id="ARBA00022989"/>
    </source>
</evidence>
<keyword evidence="11" id="KW-1185">Reference proteome</keyword>
<organism evidence="10 11">
    <name type="scientific">Exophiala xenobiotica</name>
    <dbReference type="NCBI Taxonomy" id="348802"/>
    <lineage>
        <taxon>Eukaryota</taxon>
        <taxon>Fungi</taxon>
        <taxon>Dikarya</taxon>
        <taxon>Ascomycota</taxon>
        <taxon>Pezizomycotina</taxon>
        <taxon>Eurotiomycetes</taxon>
        <taxon>Chaetothyriomycetidae</taxon>
        <taxon>Chaetothyriales</taxon>
        <taxon>Herpotrichiellaceae</taxon>
        <taxon>Exophiala</taxon>
    </lineage>
</organism>
<reference evidence="10 11" key="1">
    <citation type="submission" date="2015-01" db="EMBL/GenBank/DDBJ databases">
        <title>The Genome Sequence of Exophiala xenobiotica CBS118157.</title>
        <authorList>
            <consortium name="The Broad Institute Genomics Platform"/>
            <person name="Cuomo C."/>
            <person name="de Hoog S."/>
            <person name="Gorbushina A."/>
            <person name="Stielow B."/>
            <person name="Teixiera M."/>
            <person name="Abouelleil A."/>
            <person name="Chapman S.B."/>
            <person name="Priest M."/>
            <person name="Young S.K."/>
            <person name="Wortman J."/>
            <person name="Nusbaum C."/>
            <person name="Birren B."/>
        </authorList>
    </citation>
    <scope>NUCLEOTIDE SEQUENCE [LARGE SCALE GENOMIC DNA]</scope>
    <source>
        <strain evidence="10 11">CBS 118157</strain>
    </source>
</reference>
<name>A0A0D2BG12_9EURO</name>
<dbReference type="EMBL" id="KN847322">
    <property type="protein sequence ID" value="KIW51151.1"/>
    <property type="molecule type" value="Genomic_DNA"/>
</dbReference>
<evidence type="ECO:0000313" key="11">
    <source>
        <dbReference type="Proteomes" id="UP000054342"/>
    </source>
</evidence>
<protein>
    <recommendedName>
        <fullName evidence="9">Ribophorin II C-terminal domain-containing protein</fullName>
    </recommendedName>
</protein>
<accession>A0A0D2BG12</accession>
<dbReference type="InterPro" id="IPR008814">
    <property type="entry name" value="Swp1"/>
</dbReference>
<feature type="transmembrane region" description="Helical" evidence="7">
    <location>
        <begin position="260"/>
        <end position="279"/>
    </location>
</feature>
<dbReference type="UniPathway" id="UPA00378"/>
<evidence type="ECO:0000313" key="10">
    <source>
        <dbReference type="EMBL" id="KIW51151.1"/>
    </source>
</evidence>
<keyword evidence="2 7" id="KW-0812">Transmembrane</keyword>
<dbReference type="HOGENOM" id="CLU_051361_0_0_1"/>
<evidence type="ECO:0000256" key="1">
    <source>
        <dbReference type="ARBA" id="ARBA00004477"/>
    </source>
</evidence>
<feature type="signal peptide" evidence="8">
    <location>
        <begin position="1"/>
        <end position="24"/>
    </location>
</feature>
<dbReference type="PANTHER" id="PTHR12640:SF0">
    <property type="entry name" value="DOLICHYL-DIPHOSPHOOLIGOSACCHARIDE--PROTEIN GLYCOSYLTRANSFERASE SUBUNIT 2"/>
    <property type="match status" value="1"/>
</dbReference>
<dbReference type="GO" id="GO:0008250">
    <property type="term" value="C:oligosaccharyltransferase complex"/>
    <property type="evidence" value="ECO:0007669"/>
    <property type="project" value="InterPro"/>
</dbReference>
<dbReference type="RefSeq" id="XP_013311735.1">
    <property type="nucleotide sequence ID" value="XM_013456281.1"/>
</dbReference>
<feature type="domain" description="Ribophorin II C-terminal" evidence="9">
    <location>
        <begin position="182"/>
        <end position="285"/>
    </location>
</feature>
<keyword evidence="5 7" id="KW-1133">Transmembrane helix</keyword>
<dbReference type="Proteomes" id="UP000054342">
    <property type="component" value="Unassembled WGS sequence"/>
</dbReference>
<dbReference type="PANTHER" id="PTHR12640">
    <property type="entry name" value="RIBOPHORIN II"/>
    <property type="match status" value="1"/>
</dbReference>
<dbReference type="AlphaFoldDB" id="A0A0D2BG12"/>
<evidence type="ECO:0000256" key="6">
    <source>
        <dbReference type="ARBA" id="ARBA00023136"/>
    </source>
</evidence>
<dbReference type="GO" id="GO:0006487">
    <property type="term" value="P:protein N-linked glycosylation"/>
    <property type="evidence" value="ECO:0007669"/>
    <property type="project" value="TreeGrafter"/>
</dbReference>